<feature type="domain" description="ABC transporter" evidence="10">
    <location>
        <begin position="1334"/>
        <end position="1603"/>
    </location>
</feature>
<dbReference type="CDD" id="cd18604">
    <property type="entry name" value="ABC_6TM_VMR1_D2_like"/>
    <property type="match status" value="1"/>
</dbReference>
<dbReference type="InterPro" id="IPR003439">
    <property type="entry name" value="ABC_transporter-like_ATP-bd"/>
</dbReference>
<evidence type="ECO:0000256" key="9">
    <source>
        <dbReference type="SAM" id="Phobius"/>
    </source>
</evidence>
<dbReference type="STRING" id="645134.A0A0L0HGT4"/>
<feature type="transmembrane region" description="Helical" evidence="9">
    <location>
        <begin position="98"/>
        <end position="117"/>
    </location>
</feature>
<feature type="domain" description="ABC transporter" evidence="10">
    <location>
        <begin position="640"/>
        <end position="893"/>
    </location>
</feature>
<keyword evidence="8 9" id="KW-0472">Membrane</keyword>
<dbReference type="InterPro" id="IPR036640">
    <property type="entry name" value="ABC1_TM_sf"/>
</dbReference>
<gene>
    <name evidence="12" type="ORF">SPPG_04647</name>
</gene>
<evidence type="ECO:0000256" key="3">
    <source>
        <dbReference type="ARBA" id="ARBA00022692"/>
    </source>
</evidence>
<keyword evidence="2" id="KW-0813">Transport</keyword>
<protein>
    <recommendedName>
        <fullName evidence="14">P-loop containing nucleoside triphosphate hydrolase protein</fullName>
    </recommendedName>
</protein>
<feature type="transmembrane region" description="Helical" evidence="9">
    <location>
        <begin position="429"/>
        <end position="451"/>
    </location>
</feature>
<feature type="transmembrane region" description="Helical" evidence="9">
    <location>
        <begin position="535"/>
        <end position="561"/>
    </location>
</feature>
<feature type="transmembrane region" description="Helical" evidence="9">
    <location>
        <begin position="334"/>
        <end position="354"/>
    </location>
</feature>
<evidence type="ECO:0000256" key="4">
    <source>
        <dbReference type="ARBA" id="ARBA00022737"/>
    </source>
</evidence>
<feature type="transmembrane region" description="Helical" evidence="9">
    <location>
        <begin position="1244"/>
        <end position="1261"/>
    </location>
</feature>
<name>A0A0L0HGT4_SPIPD</name>
<feature type="transmembrane region" description="Helical" evidence="9">
    <location>
        <begin position="1052"/>
        <end position="1076"/>
    </location>
</feature>
<feature type="transmembrane region" description="Helical" evidence="9">
    <location>
        <begin position="12"/>
        <end position="33"/>
    </location>
</feature>
<feature type="transmembrane region" description="Helical" evidence="9">
    <location>
        <begin position="951"/>
        <end position="970"/>
    </location>
</feature>
<evidence type="ECO:0000313" key="13">
    <source>
        <dbReference type="Proteomes" id="UP000053201"/>
    </source>
</evidence>
<dbReference type="InterPro" id="IPR027417">
    <property type="entry name" value="P-loop_NTPase"/>
</dbReference>
<dbReference type="PROSITE" id="PS50893">
    <property type="entry name" value="ABC_TRANSPORTER_2"/>
    <property type="match status" value="2"/>
</dbReference>
<dbReference type="InterPro" id="IPR011527">
    <property type="entry name" value="ABC1_TM_dom"/>
</dbReference>
<dbReference type="CDD" id="cd18596">
    <property type="entry name" value="ABC_6TM_VMR1_D1_like"/>
    <property type="match status" value="1"/>
</dbReference>
<dbReference type="SUPFAM" id="SSF52540">
    <property type="entry name" value="P-loop containing nucleoside triphosphate hydrolases"/>
    <property type="match status" value="2"/>
</dbReference>
<proteinExistence type="predicted"/>
<comment type="subcellular location">
    <subcellularLocation>
        <location evidence="1">Membrane</location>
        <topology evidence="1">Multi-pass membrane protein</topology>
    </subcellularLocation>
</comment>
<dbReference type="OrthoDB" id="6500128at2759"/>
<dbReference type="FunFam" id="3.40.50.300:FF:000997">
    <property type="entry name" value="Multidrug resistance-associated protein 1"/>
    <property type="match status" value="1"/>
</dbReference>
<dbReference type="OMA" id="YWLAANI"/>
<dbReference type="GO" id="GO:0005524">
    <property type="term" value="F:ATP binding"/>
    <property type="evidence" value="ECO:0007669"/>
    <property type="project" value="UniProtKB-KW"/>
</dbReference>
<dbReference type="eggNOG" id="KOG0054">
    <property type="taxonomic scope" value="Eukaryota"/>
</dbReference>
<dbReference type="PROSITE" id="PS00211">
    <property type="entry name" value="ABC_TRANSPORTER_1"/>
    <property type="match status" value="2"/>
</dbReference>
<dbReference type="Pfam" id="PF00005">
    <property type="entry name" value="ABC_tran"/>
    <property type="match status" value="2"/>
</dbReference>
<accession>A0A0L0HGT4</accession>
<feature type="domain" description="ABC transmembrane type-1" evidence="11">
    <location>
        <begin position="962"/>
        <end position="1295"/>
    </location>
</feature>
<evidence type="ECO:0000259" key="10">
    <source>
        <dbReference type="PROSITE" id="PS50893"/>
    </source>
</evidence>
<dbReference type="GeneID" id="27688084"/>
<dbReference type="GO" id="GO:0140359">
    <property type="term" value="F:ABC-type transporter activity"/>
    <property type="evidence" value="ECO:0007669"/>
    <property type="project" value="InterPro"/>
</dbReference>
<feature type="transmembrane region" description="Helical" evidence="9">
    <location>
        <begin position="1267"/>
        <end position="1287"/>
    </location>
</feature>
<keyword evidence="4" id="KW-0677">Repeat</keyword>
<evidence type="ECO:0000256" key="7">
    <source>
        <dbReference type="ARBA" id="ARBA00022989"/>
    </source>
</evidence>
<dbReference type="InterPro" id="IPR003593">
    <property type="entry name" value="AAA+_ATPase"/>
</dbReference>
<evidence type="ECO:0000313" key="12">
    <source>
        <dbReference type="EMBL" id="KND00323.1"/>
    </source>
</evidence>
<dbReference type="Pfam" id="PF00664">
    <property type="entry name" value="ABC_membrane"/>
    <property type="match status" value="2"/>
</dbReference>
<dbReference type="EMBL" id="KQ257456">
    <property type="protein sequence ID" value="KND00323.1"/>
    <property type="molecule type" value="Genomic_DNA"/>
</dbReference>
<evidence type="ECO:0000256" key="8">
    <source>
        <dbReference type="ARBA" id="ARBA00023136"/>
    </source>
</evidence>
<keyword evidence="13" id="KW-1185">Reference proteome</keyword>
<dbReference type="InterPro" id="IPR050173">
    <property type="entry name" value="ABC_transporter_C-like"/>
</dbReference>
<feature type="transmembrane region" description="Helical" evidence="9">
    <location>
        <begin position="177"/>
        <end position="198"/>
    </location>
</feature>
<evidence type="ECO:0000256" key="6">
    <source>
        <dbReference type="ARBA" id="ARBA00022840"/>
    </source>
</evidence>
<keyword evidence="5" id="KW-0547">Nucleotide-binding</keyword>
<dbReference type="FunFam" id="1.20.1560.10:FF:000006">
    <property type="entry name" value="ATP-binding cassette, sub-family C (CFTR/MRP), member 9"/>
    <property type="match status" value="1"/>
</dbReference>
<dbReference type="RefSeq" id="XP_016608362.1">
    <property type="nucleotide sequence ID" value="XM_016752882.1"/>
</dbReference>
<dbReference type="VEuPathDB" id="FungiDB:SPPG_04647"/>
<dbReference type="Gene3D" id="1.20.1560.10">
    <property type="entry name" value="ABC transporter type 1, transmembrane domain"/>
    <property type="match status" value="2"/>
</dbReference>
<evidence type="ECO:0000259" key="11">
    <source>
        <dbReference type="PROSITE" id="PS50929"/>
    </source>
</evidence>
<dbReference type="InParanoid" id="A0A0L0HGT4"/>
<dbReference type="GO" id="GO:0016020">
    <property type="term" value="C:membrane"/>
    <property type="evidence" value="ECO:0007669"/>
    <property type="project" value="UniProtKB-SubCell"/>
</dbReference>
<feature type="transmembrane region" description="Helical" evidence="9">
    <location>
        <begin position="286"/>
        <end position="314"/>
    </location>
</feature>
<dbReference type="SMART" id="SM00382">
    <property type="entry name" value="AAA"/>
    <property type="match status" value="2"/>
</dbReference>
<dbReference type="CDD" id="cd03244">
    <property type="entry name" value="ABCC_MRP_domain2"/>
    <property type="match status" value="1"/>
</dbReference>
<dbReference type="PROSITE" id="PS50929">
    <property type="entry name" value="ABC_TM1F"/>
    <property type="match status" value="2"/>
</dbReference>
<evidence type="ECO:0000256" key="5">
    <source>
        <dbReference type="ARBA" id="ARBA00022741"/>
    </source>
</evidence>
<dbReference type="PANTHER" id="PTHR24223:SF353">
    <property type="entry name" value="ABC TRANSPORTER ATP-BINDING PROTEIN_PERMEASE VMR1-RELATED"/>
    <property type="match status" value="1"/>
</dbReference>
<dbReference type="CDD" id="cd03250">
    <property type="entry name" value="ABCC_MRP_domain1"/>
    <property type="match status" value="1"/>
</dbReference>
<sequence length="1618" mass="178432">MDRIQEQLVDILALSIPSAYLLLVSSLLIARYWHWSKRQAAGYRLLPFDEHSQEDDASSLLPRRAGFGAVLKAVALILSVTQLGLCLWDVVRGDGPNAVGMMACAIWLFATAVRALVGPSLDLAFPPDAPASTRPPHLLSHFRVLYATTFAVQTLQTYRASSWSSLDDQFQSRHLDFTHIIAALLSLFLSINDTLLALRVAKEEEDLQNEWVEVHTADDGIKPFVPSRYDQASFWSLLTYGWVTPLINAGNKKCLEEDDVWALPEDDTAAVAVNLFESVRTRYKSLIVQLAVVVAPFFSFQLLSTLLASFANFGSPFFLNRLIKFIEYPTGEPISAGLLYAFAMFACAMIRNIFEQLNWHLGRRVGMRCRSIVIAELFRKSLRRAAGRVSISNEESKEESGNADTDGNANASVGKIVTLMSVDAGRVNVLPTFLAILIVTPLTICITIAFLLKVLGWPALGGVVVMILTIPVTIAQGNYFSRVEERFLECSDKRMSIMNEILQGIRLIKMYAWEGQFMEKVKVARKQELRNLVKLMFAEALGQFIWHCGPLIVAFVTFVTFTKIAGRELDASTAFTSLALFNTLRLPLVQFPDLIVYLLDTLVSLRRIEAFLKQDELDKFKQDKQSDEEVLSDNKDGPVVGFRDASFTWAASSENHDGSGDLDILQGHSFTLRRLDVTFAIGAFSVICGATGAGKSSLLQALLGEMTTLQGHGYLPDSRNTGPIDPTTGFHPGVAYVSQTAWLQNASIRDNICFGDPYDPIRYNKVVRACALVKDFETLAGGDLTEIGEKGINLSGGQKQRISLARAAYSKASFILLDDPLSAVDAPTAKHLFEQCLLGVMAGRTRILVTHAVGLTVPRTDFVVILKEGKVVAQGSPADVATHPQTGGILTEDMLSSTETSSTSTETSNVTDAELSVEDHADGRSAHQVKKLVQDEQKESGAVRFAVYKSYGVAVGGYLYVAVILAVMIVERLCQVALDLWLQKWAEAYGEAESGFHSTSFERGSKPAEAFNMFWAYTVRIGAGVVWDFSPTPSTNITTLDDKVALSSGVDVNYYIVVYALIAIGFVLVNQLNYIVNTLGHYRASKSYHDSMLRRVLNAPMRFFEVTPLGRILNRFSKDISAIDKDMGLVGDFLMDSSDFLVVLAVITVISPMILLAVPVIAIAYVSISGRYLTASRELKRLDSVTRSPIYSHFSEALVGAPTIRAYGQEPRFLSDNLNRIDANHRPYYYLWAANRWLSFRTNSIGACLVLLTALTILFTSDVLGPGLAALSLTYSLILTDTMLSVVRVHNMMEMTMNAVERVEEYLTIEQEGCLDNGGVHPPQEWPSHGKVDIKGISLRYADDQPLVLKDLSFTIHPGQKIGVIGRTGAGKSTLFLALFRIIKYAKGTIDIDGVDITNVNLHDLRSRLTIIPQEPVLFSGTVRSNLDPVSEHDDASMWSALRRVRLLESLQSKEMNTENSLVSTVVRTDSAAALGEATPTEENSSSSEHTGFSLDAPVLENGSNFSQGQRQLLCLARALLRSSKVVVLDEATASVDYETDSRVQETIRAEFAGSTILCIAHRLRTVADYDHILVLDKGELVESGTPAELVERENGWFRRMCLESGEFEEITQIINKS</sequence>
<evidence type="ECO:0000256" key="1">
    <source>
        <dbReference type="ARBA" id="ARBA00004141"/>
    </source>
</evidence>
<feature type="transmembrane region" description="Helical" evidence="9">
    <location>
        <begin position="457"/>
        <end position="475"/>
    </location>
</feature>
<dbReference type="PANTHER" id="PTHR24223">
    <property type="entry name" value="ATP-BINDING CASSETTE SUB-FAMILY C"/>
    <property type="match status" value="1"/>
</dbReference>
<keyword evidence="6" id="KW-0067">ATP-binding</keyword>
<dbReference type="SUPFAM" id="SSF90123">
    <property type="entry name" value="ABC transporter transmembrane region"/>
    <property type="match status" value="2"/>
</dbReference>
<dbReference type="GO" id="GO:0016887">
    <property type="term" value="F:ATP hydrolysis activity"/>
    <property type="evidence" value="ECO:0007669"/>
    <property type="project" value="InterPro"/>
</dbReference>
<keyword evidence="3 9" id="KW-0812">Transmembrane</keyword>
<feature type="transmembrane region" description="Helical" evidence="9">
    <location>
        <begin position="69"/>
        <end position="91"/>
    </location>
</feature>
<dbReference type="InterPro" id="IPR017871">
    <property type="entry name" value="ABC_transporter-like_CS"/>
</dbReference>
<organism evidence="12 13">
    <name type="scientific">Spizellomyces punctatus (strain DAOM BR117)</name>
    <dbReference type="NCBI Taxonomy" id="645134"/>
    <lineage>
        <taxon>Eukaryota</taxon>
        <taxon>Fungi</taxon>
        <taxon>Fungi incertae sedis</taxon>
        <taxon>Chytridiomycota</taxon>
        <taxon>Chytridiomycota incertae sedis</taxon>
        <taxon>Chytridiomycetes</taxon>
        <taxon>Spizellomycetales</taxon>
        <taxon>Spizellomycetaceae</taxon>
        <taxon>Spizellomyces</taxon>
    </lineage>
</organism>
<reference evidence="12 13" key="1">
    <citation type="submission" date="2009-08" db="EMBL/GenBank/DDBJ databases">
        <title>The Genome Sequence of Spizellomyces punctatus strain DAOM BR117.</title>
        <authorList>
            <consortium name="The Broad Institute Genome Sequencing Platform"/>
            <person name="Russ C."/>
            <person name="Cuomo C."/>
            <person name="Shea T."/>
            <person name="Young S.K."/>
            <person name="Zeng Q."/>
            <person name="Koehrsen M."/>
            <person name="Haas B."/>
            <person name="Borodovsky M."/>
            <person name="Guigo R."/>
            <person name="Alvarado L."/>
            <person name="Berlin A."/>
            <person name="Bochicchio J."/>
            <person name="Borenstein D."/>
            <person name="Chapman S."/>
            <person name="Chen Z."/>
            <person name="Engels R."/>
            <person name="Freedman E."/>
            <person name="Gellesch M."/>
            <person name="Goldberg J."/>
            <person name="Griggs A."/>
            <person name="Gujja S."/>
            <person name="Heiman D."/>
            <person name="Hepburn T."/>
            <person name="Howarth C."/>
            <person name="Jen D."/>
            <person name="Larson L."/>
            <person name="Lewis B."/>
            <person name="Mehta T."/>
            <person name="Park D."/>
            <person name="Pearson M."/>
            <person name="Roberts A."/>
            <person name="Saif S."/>
            <person name="Shenoy N."/>
            <person name="Sisk P."/>
            <person name="Stolte C."/>
            <person name="Sykes S."/>
            <person name="Thomson T."/>
            <person name="Walk T."/>
            <person name="White J."/>
            <person name="Yandava C."/>
            <person name="Burger G."/>
            <person name="Gray M.W."/>
            <person name="Holland P.W.H."/>
            <person name="King N."/>
            <person name="Lang F.B.F."/>
            <person name="Roger A.J."/>
            <person name="Ruiz-Trillo I."/>
            <person name="Lander E."/>
            <person name="Nusbaum C."/>
        </authorList>
    </citation>
    <scope>NUCLEOTIDE SEQUENCE [LARGE SCALE GENOMIC DNA]</scope>
    <source>
        <strain evidence="12 13">DAOM BR117</strain>
    </source>
</reference>
<evidence type="ECO:0008006" key="14">
    <source>
        <dbReference type="Google" id="ProtNLM"/>
    </source>
</evidence>
<feature type="domain" description="ABC transmembrane type-1" evidence="11">
    <location>
        <begin position="302"/>
        <end position="600"/>
    </location>
</feature>
<dbReference type="Gene3D" id="3.40.50.300">
    <property type="entry name" value="P-loop containing nucleotide triphosphate hydrolases"/>
    <property type="match status" value="2"/>
</dbReference>
<feature type="transmembrane region" description="Helical" evidence="9">
    <location>
        <begin position="1140"/>
        <end position="1168"/>
    </location>
</feature>
<dbReference type="Proteomes" id="UP000053201">
    <property type="component" value="Unassembled WGS sequence"/>
</dbReference>
<evidence type="ECO:0000256" key="2">
    <source>
        <dbReference type="ARBA" id="ARBA00022448"/>
    </source>
</evidence>
<keyword evidence="7 9" id="KW-1133">Transmembrane helix</keyword>